<evidence type="ECO:0000256" key="2">
    <source>
        <dbReference type="ARBA" id="ARBA00023002"/>
    </source>
</evidence>
<dbReference type="GO" id="GO:0008202">
    <property type="term" value="P:steroid metabolic process"/>
    <property type="evidence" value="ECO:0007669"/>
    <property type="project" value="TreeGrafter"/>
</dbReference>
<dbReference type="GeneTree" id="ENSGT00940000154118"/>
<dbReference type="PRINTS" id="PR00081">
    <property type="entry name" value="GDHRDH"/>
</dbReference>
<comment type="similarity">
    <text evidence="1 3">Belongs to the short-chain dehydrogenases/reductases (SDR) family.</text>
</comment>
<dbReference type="InterPro" id="IPR036291">
    <property type="entry name" value="NAD(P)-bd_dom_sf"/>
</dbReference>
<proteinExistence type="inferred from homology"/>
<dbReference type="Pfam" id="PF00106">
    <property type="entry name" value="adh_short"/>
    <property type="match status" value="1"/>
</dbReference>
<dbReference type="InterPro" id="IPR002347">
    <property type="entry name" value="SDR_fam"/>
</dbReference>
<accession>A0A8C5MCT1</accession>
<evidence type="ECO:0000313" key="6">
    <source>
        <dbReference type="Proteomes" id="UP000694569"/>
    </source>
</evidence>
<dbReference type="Proteomes" id="UP000694569">
    <property type="component" value="Unplaced"/>
</dbReference>
<dbReference type="PRINTS" id="PR00080">
    <property type="entry name" value="SDRFAMILY"/>
</dbReference>
<dbReference type="SUPFAM" id="SSF51735">
    <property type="entry name" value="NAD(P)-binding Rossmann-fold domains"/>
    <property type="match status" value="1"/>
</dbReference>
<evidence type="ECO:0000256" key="1">
    <source>
        <dbReference type="ARBA" id="ARBA00006484"/>
    </source>
</evidence>
<keyword evidence="6" id="KW-1185">Reference proteome</keyword>
<dbReference type="PROSITE" id="PS00061">
    <property type="entry name" value="ADH_SHORT"/>
    <property type="match status" value="1"/>
</dbReference>
<reference evidence="5" key="2">
    <citation type="submission" date="2025-09" db="UniProtKB">
        <authorList>
            <consortium name="Ensembl"/>
        </authorList>
    </citation>
    <scope>IDENTIFICATION</scope>
</reference>
<sequence length="325" mass="36377">MWLPLLVIVLALLLLYRWHRQSQILQTLSDKYVLITGCDTGFGNLLARQLDRRGMWVLAACLTEKGAVDLKKRTSSRLQTVILDVADSQSVSSAAKWIAHIVEDKGLWGLVNNAGITNPAAPNEWLTVEDFAKVLNVNLLGTINVTLSLLSLIKKSRGRIVNVSSVMGRLAFAGGGYTISKHGIEAFSDSLRRELRPFGVHVSIIEPGSYKTPATDQQSTLQSINTVWNRAQKSVQDSYGQQYFLNYCRFIQFRLSKCSVHLSEVTDCMEHALTAANPWTRYSAGWKTKLFFIPISYLPTFISDYLLTHSFPKPSSCSTSEKRKD</sequence>
<feature type="signal peptide" evidence="4">
    <location>
        <begin position="1"/>
        <end position="21"/>
    </location>
</feature>
<keyword evidence="4" id="KW-0732">Signal</keyword>
<evidence type="ECO:0000256" key="4">
    <source>
        <dbReference type="SAM" id="SignalP"/>
    </source>
</evidence>
<dbReference type="AlphaFoldDB" id="A0A8C5MCT1"/>
<dbReference type="PANTHER" id="PTHR43313">
    <property type="entry name" value="SHORT-CHAIN DEHYDROGENASE/REDUCTASE FAMILY 9C"/>
    <property type="match status" value="1"/>
</dbReference>
<dbReference type="Gene3D" id="3.40.50.720">
    <property type="entry name" value="NAD(P)-binding Rossmann-like Domain"/>
    <property type="match status" value="1"/>
</dbReference>
<dbReference type="FunFam" id="3.40.50.720:FF:000074">
    <property type="entry name" value="Retinol dehydrogenase type 1"/>
    <property type="match status" value="1"/>
</dbReference>
<feature type="chain" id="PRO_5034681620" evidence="4">
    <location>
        <begin position="22"/>
        <end position="325"/>
    </location>
</feature>
<dbReference type="InterPro" id="IPR020904">
    <property type="entry name" value="Sc_DH/Rdtase_CS"/>
</dbReference>
<evidence type="ECO:0000256" key="3">
    <source>
        <dbReference type="RuleBase" id="RU000363"/>
    </source>
</evidence>
<dbReference type="Ensembl" id="ENSLLET00000012885.1">
    <property type="protein sequence ID" value="ENSLLEP00000012399.1"/>
    <property type="gene ID" value="ENSLLEG00000007844.1"/>
</dbReference>
<dbReference type="PANTHER" id="PTHR43313:SF53">
    <property type="entry name" value="17-BETA-HYDROXYSTEROID DEHYDROGENASE TYPE 6"/>
    <property type="match status" value="1"/>
</dbReference>
<keyword evidence="2" id="KW-0560">Oxidoreductase</keyword>
<name>A0A8C5MCT1_9ANUR</name>
<dbReference type="GO" id="GO:0016491">
    <property type="term" value="F:oxidoreductase activity"/>
    <property type="evidence" value="ECO:0007669"/>
    <property type="project" value="UniProtKB-KW"/>
</dbReference>
<reference evidence="5" key="1">
    <citation type="submission" date="2025-08" db="UniProtKB">
        <authorList>
            <consortium name="Ensembl"/>
        </authorList>
    </citation>
    <scope>IDENTIFICATION</scope>
</reference>
<organism evidence="5 6">
    <name type="scientific">Leptobrachium leishanense</name>
    <name type="common">Leishan spiny toad</name>
    <dbReference type="NCBI Taxonomy" id="445787"/>
    <lineage>
        <taxon>Eukaryota</taxon>
        <taxon>Metazoa</taxon>
        <taxon>Chordata</taxon>
        <taxon>Craniata</taxon>
        <taxon>Vertebrata</taxon>
        <taxon>Euteleostomi</taxon>
        <taxon>Amphibia</taxon>
        <taxon>Batrachia</taxon>
        <taxon>Anura</taxon>
        <taxon>Pelobatoidea</taxon>
        <taxon>Megophryidae</taxon>
        <taxon>Leptobrachium</taxon>
    </lineage>
</organism>
<protein>
    <submittedName>
        <fullName evidence="5">Uncharacterized protein</fullName>
    </submittedName>
</protein>
<evidence type="ECO:0000313" key="5">
    <source>
        <dbReference type="Ensembl" id="ENSLLEP00000012399.1"/>
    </source>
</evidence>